<comment type="caution">
    <text evidence="4">The sequence shown here is derived from an EMBL/GenBank/DDBJ whole genome shotgun (WGS) entry which is preliminary data.</text>
</comment>
<name>D0BKT8_9LACT</name>
<keyword evidence="5" id="KW-1185">Reference proteome</keyword>
<reference evidence="4" key="2">
    <citation type="submission" date="2011-10" db="EMBL/GenBank/DDBJ databases">
        <title>The Genome Sequence of Granulicatella elegans ATCC 700633.</title>
        <authorList>
            <consortium name="The Broad Institute Genome Sequencing Platform"/>
            <consortium name="The Broad Institute Genome Sequencing Center for Infectious Disease"/>
            <person name="Earl A."/>
            <person name="Ward D."/>
            <person name="Feldgarden M."/>
            <person name="Gevers D."/>
            <person name="Sibley C.D."/>
            <person name="Field T.R."/>
            <person name="Grinwis M."/>
            <person name="Eshaghurshan C.S."/>
            <person name="Surette M.G."/>
            <person name="Young S.K."/>
            <person name="Zeng Q."/>
            <person name="Gargeya S."/>
            <person name="Fitzgerald M."/>
            <person name="Haas B."/>
            <person name="Abouelleil A."/>
            <person name="Alvarado L."/>
            <person name="Arachchi H.M."/>
            <person name="Berlin A."/>
            <person name="Brown A."/>
            <person name="Chapman S.B."/>
            <person name="Chen Z."/>
            <person name="Dunbar C."/>
            <person name="Freedman E."/>
            <person name="Gearin G."/>
            <person name="Goldberg J."/>
            <person name="Griggs A."/>
            <person name="Gujja S."/>
            <person name="Heiman D."/>
            <person name="Howarth C."/>
            <person name="Larson L."/>
            <person name="Lui A."/>
            <person name="MacDonald P.J.P."/>
            <person name="Montmayeur A."/>
            <person name="Murphy C."/>
            <person name="Neiman D."/>
            <person name="Pearson M."/>
            <person name="Priest M."/>
            <person name="Roberts A."/>
            <person name="Saif S."/>
            <person name="Shea T."/>
            <person name="Shenoy N."/>
            <person name="Sisk P."/>
            <person name="Stolte C."/>
            <person name="Sykes S."/>
            <person name="Wortman J."/>
            <person name="Nusbaum C."/>
            <person name="Birren B."/>
        </authorList>
    </citation>
    <scope>NUCLEOTIDE SEQUENCE [LARGE SCALE GENOMIC DNA]</scope>
    <source>
        <strain evidence="4">ATCC 700633</strain>
    </source>
</reference>
<feature type="domain" description="Glycosyltransferase 2-like" evidence="3">
    <location>
        <begin position="13"/>
        <end position="177"/>
    </location>
</feature>
<dbReference type="eggNOG" id="COG1215">
    <property type="taxonomic scope" value="Bacteria"/>
</dbReference>
<dbReference type="AlphaFoldDB" id="D0BKT8"/>
<dbReference type="HOGENOM" id="CLU_025996_25_1_9"/>
<dbReference type="SUPFAM" id="SSF53448">
    <property type="entry name" value="Nucleotide-diphospho-sugar transferases"/>
    <property type="match status" value="1"/>
</dbReference>
<dbReference type="EMBL" id="ACRF02000013">
    <property type="protein sequence ID" value="EEW93691.1"/>
    <property type="molecule type" value="Genomic_DNA"/>
</dbReference>
<dbReference type="InterPro" id="IPR001173">
    <property type="entry name" value="Glyco_trans_2-like"/>
</dbReference>
<evidence type="ECO:0000313" key="4">
    <source>
        <dbReference type="EMBL" id="EEW93691.1"/>
    </source>
</evidence>
<evidence type="ECO:0000259" key="3">
    <source>
        <dbReference type="Pfam" id="PF00535"/>
    </source>
</evidence>
<reference evidence="4" key="1">
    <citation type="submission" date="2009-09" db="EMBL/GenBank/DDBJ databases">
        <authorList>
            <consortium name="The Broad Institute Genome Sequencing Platform"/>
            <person name="Ward D."/>
            <person name="Feldgarden M."/>
            <person name="Earl A."/>
            <person name="Young S.K."/>
            <person name="Zeng Q."/>
            <person name="Koehrsen M."/>
            <person name="Alvarado L."/>
            <person name="Berlin A."/>
            <person name="Bochicchio J."/>
            <person name="Borenstein D."/>
            <person name="Chapman S.B."/>
            <person name="Chen Z."/>
            <person name="Engels R."/>
            <person name="Freedman E."/>
            <person name="Gellesch M."/>
            <person name="Goldberg J."/>
            <person name="Griggs A."/>
            <person name="Gujja S."/>
            <person name="Heilman E."/>
            <person name="Heiman D."/>
            <person name="Hepburn T."/>
            <person name="Howarth C."/>
            <person name="Jen D."/>
            <person name="Larson L."/>
            <person name="Lewis B."/>
            <person name="Mehta T."/>
            <person name="Park D."/>
            <person name="Pearson M."/>
            <person name="Roberts A."/>
            <person name="Saif S."/>
            <person name="Shea T."/>
            <person name="Shenoy N."/>
            <person name="Sisk P."/>
            <person name="Stolte C."/>
            <person name="Sykes S."/>
            <person name="Thomson T."/>
            <person name="Walk T."/>
            <person name="White J."/>
            <person name="Yandava C."/>
            <person name="Sibley C.D."/>
            <person name="Field T.R."/>
            <person name="Grinwis M."/>
            <person name="Eshaghurshan C.S."/>
            <person name="Surette M.G."/>
            <person name="Haas B."/>
            <person name="Nusbaum C."/>
            <person name="Birren B."/>
        </authorList>
    </citation>
    <scope>NUCLEOTIDE SEQUENCE [LARGE SCALE GENOMIC DNA]</scope>
    <source>
        <strain evidence="4">ATCC 700633</strain>
    </source>
</reference>
<keyword evidence="1" id="KW-0328">Glycosyltransferase</keyword>
<gene>
    <name evidence="4" type="ORF">HMPREF0446_00573</name>
</gene>
<dbReference type="PANTHER" id="PTHR22916:SF51">
    <property type="entry name" value="GLYCOSYLTRANSFERASE EPSH-RELATED"/>
    <property type="match status" value="1"/>
</dbReference>
<evidence type="ECO:0000256" key="2">
    <source>
        <dbReference type="ARBA" id="ARBA00022679"/>
    </source>
</evidence>
<dbReference type="STRING" id="626369.HMPREF0446_00573"/>
<dbReference type="Proteomes" id="UP000002939">
    <property type="component" value="Unassembled WGS sequence"/>
</dbReference>
<dbReference type="Pfam" id="PF00535">
    <property type="entry name" value="Glycos_transf_2"/>
    <property type="match status" value="1"/>
</dbReference>
<keyword evidence="2" id="KW-0808">Transferase</keyword>
<evidence type="ECO:0000313" key="5">
    <source>
        <dbReference type="Proteomes" id="UP000002939"/>
    </source>
</evidence>
<accession>D0BKT8</accession>
<evidence type="ECO:0000256" key="1">
    <source>
        <dbReference type="ARBA" id="ARBA00022676"/>
    </source>
</evidence>
<sequence length="338" mass="39908">MNLKGNVRKNMISIIVPVYNVENYLEECLESIKNQTYTDIEVILVNDESTDGSKEICERYCELDSRFRLINQENQGQSVARNHGVSASIGELLTFVDSDDVLSIKYLEILNRYMTEDIDLVECNYRATRSVFEHLKEAENIQIEFEGNSEESVIKACNYGISYSPVCKLYRRKLLEDFPFLTGVIYEDIYHGVGMLKFIRKMVRLDYVGYYYRKRSNSTMHKQFSEKNLDLFTCCDKLVDLFASDETLITYIGKFLVQIVTTHHKDFIEKGNPYQKLYEDKLREYIKLVEKSPEVARSSKMIWMYQLSPKHYLRYTFPIVNRIWRKIHSLKELIYKGE</sequence>
<organism evidence="4 5">
    <name type="scientific">Granulicatella elegans ATCC 700633</name>
    <dbReference type="NCBI Taxonomy" id="626369"/>
    <lineage>
        <taxon>Bacteria</taxon>
        <taxon>Bacillati</taxon>
        <taxon>Bacillota</taxon>
        <taxon>Bacilli</taxon>
        <taxon>Lactobacillales</taxon>
        <taxon>Carnobacteriaceae</taxon>
        <taxon>Granulicatella</taxon>
    </lineage>
</organism>
<dbReference type="CDD" id="cd00761">
    <property type="entry name" value="Glyco_tranf_GTA_type"/>
    <property type="match status" value="1"/>
</dbReference>
<dbReference type="Gene3D" id="3.90.550.10">
    <property type="entry name" value="Spore Coat Polysaccharide Biosynthesis Protein SpsA, Chain A"/>
    <property type="match status" value="1"/>
</dbReference>
<proteinExistence type="predicted"/>
<protein>
    <recommendedName>
        <fullName evidence="3">Glycosyltransferase 2-like domain-containing protein</fullName>
    </recommendedName>
</protein>
<dbReference type="PANTHER" id="PTHR22916">
    <property type="entry name" value="GLYCOSYLTRANSFERASE"/>
    <property type="match status" value="1"/>
</dbReference>
<dbReference type="InterPro" id="IPR029044">
    <property type="entry name" value="Nucleotide-diphossugar_trans"/>
</dbReference>
<dbReference type="GO" id="GO:0016757">
    <property type="term" value="F:glycosyltransferase activity"/>
    <property type="evidence" value="ECO:0007669"/>
    <property type="project" value="UniProtKB-KW"/>
</dbReference>